<name>A0A543KLX3_9MICO</name>
<dbReference type="AlphaFoldDB" id="A0A543KLX3"/>
<evidence type="ECO:0000313" key="1">
    <source>
        <dbReference type="EMBL" id="TQM96078.1"/>
    </source>
</evidence>
<keyword evidence="2" id="KW-1185">Reference proteome</keyword>
<protein>
    <submittedName>
        <fullName evidence="1">Uncharacterized protein</fullName>
    </submittedName>
</protein>
<evidence type="ECO:0000313" key="2">
    <source>
        <dbReference type="Proteomes" id="UP000315133"/>
    </source>
</evidence>
<accession>A0A543KLX3</accession>
<dbReference type="Proteomes" id="UP000315133">
    <property type="component" value="Unassembled WGS sequence"/>
</dbReference>
<dbReference type="RefSeq" id="WP_141817743.1">
    <property type="nucleotide sequence ID" value="NZ_BAAAIL010000003.1"/>
</dbReference>
<dbReference type="OrthoDB" id="5174398at2"/>
<reference evidence="1 2" key="1">
    <citation type="submission" date="2019-06" db="EMBL/GenBank/DDBJ databases">
        <title>Sequencing the genomes of 1000 actinobacteria strains.</title>
        <authorList>
            <person name="Klenk H.-P."/>
        </authorList>
    </citation>
    <scope>NUCLEOTIDE SEQUENCE [LARGE SCALE GENOMIC DNA]</scope>
    <source>
        <strain evidence="1 2">DSM 12362</strain>
    </source>
</reference>
<gene>
    <name evidence="1" type="ORF">FB476_0935</name>
</gene>
<sequence>MTSIQSLNSSYGDVETFGRIIDCLDLIEFLRHSSVGRNYKPSDKIPSLIKLTPAGHKFFQDLSGRSGNPKEARLATFLEFFREELLIDVNQTNIDALRSTFSSDIREKKLRHPFVQGPYLYDAACELFPDLRRTLAVSETRKLLEGTPVGVYQIGSWVSGPAGLLKSADTRLLKPSMRVPLQHCPDARCNTVHSIQLLTDPSATINQTLRQIDDLPDSAIAKDNEWERFLRSKLDEHEDKLRRPSRWTSLVWSLGDLLTPKEARLLCIKLGSSEPRRESPTPDEFAADLQSILLHTDEEIILALDELIYAGDLQLGPGEVRQARLNVRHNPSNPGVPQISRHGPRVDSQDPRFPLLQLRRLVEQTLTGQGVSGSEVTWLLRNVDGQDADDRIVQALERVAPRDLLRSLAFSSEDNFRRACEQVDIHVPEGSLIDPRAGDRDEAFLDALLWSLGFDLDISDDVTAHVRRLGAEIRSMLQEFHTTSSLDIETLRGTASNFYTFLEGALTDVIQFTWWALTQDHVKSPRPFAYRPAHGEGAWFALSQARTRGQAQVRLRDSGPAGLQAMVNGLDVLADLLENLRSKGPSALRDDESISVDRSGVTSVPFLHRHIFLDLLPEAQAEIIGLLRSAYATLRDSAAVEVRNKLMHFSRATVPSQEALHAVDGVLDCMQVLEKAGFSRCTWRQQEATTDQWGRRSLLLRSERGEVLQLMRPKPEDTRWFPVTRVPHYVVPIARFTRYDVLRFSIDVDSEHAELWSAFPSPRADWRLYEKPSAALQDNIRGGMAE</sequence>
<dbReference type="EMBL" id="VFPU01000001">
    <property type="protein sequence ID" value="TQM96078.1"/>
    <property type="molecule type" value="Genomic_DNA"/>
</dbReference>
<comment type="caution">
    <text evidence="1">The sequence shown here is derived from an EMBL/GenBank/DDBJ whole genome shotgun (WGS) entry which is preliminary data.</text>
</comment>
<proteinExistence type="predicted"/>
<organism evidence="1 2">
    <name type="scientific">Ornithinimicrobium humiphilum</name>
    <dbReference type="NCBI Taxonomy" id="125288"/>
    <lineage>
        <taxon>Bacteria</taxon>
        <taxon>Bacillati</taxon>
        <taxon>Actinomycetota</taxon>
        <taxon>Actinomycetes</taxon>
        <taxon>Micrococcales</taxon>
        <taxon>Ornithinimicrobiaceae</taxon>
        <taxon>Ornithinimicrobium</taxon>
    </lineage>
</organism>